<keyword evidence="5" id="KW-1185">Reference proteome</keyword>
<proteinExistence type="predicted"/>
<sequence>MASQTDRFAIHAACREGKVNVVESLLNADPKLAHRKDDDGRLPIHWVASYNQLEIAQLLTQVKNFDPDVQVRGLLCGYVMSRLRVSKQQLTKVEALQDESGWTPLMIAASVKDAEPLVDLLLKRGANIDEKSKWPPVEESLPFSYNQLGLRM</sequence>
<name>A0ABP0D622_9PEZI</name>
<dbReference type="Pfam" id="PF12796">
    <property type="entry name" value="Ank_2"/>
    <property type="match status" value="1"/>
</dbReference>
<dbReference type="PANTHER" id="PTHR24198">
    <property type="entry name" value="ANKYRIN REPEAT AND PROTEIN KINASE DOMAIN-CONTAINING PROTEIN"/>
    <property type="match status" value="1"/>
</dbReference>
<dbReference type="Gene3D" id="1.25.40.20">
    <property type="entry name" value="Ankyrin repeat-containing domain"/>
    <property type="match status" value="2"/>
</dbReference>
<accession>A0ABP0D622</accession>
<evidence type="ECO:0000313" key="5">
    <source>
        <dbReference type="Proteomes" id="UP001642501"/>
    </source>
</evidence>
<protein>
    <submittedName>
        <fullName evidence="4">Ankyrin-repeat protein</fullName>
    </submittedName>
</protein>
<evidence type="ECO:0000256" key="1">
    <source>
        <dbReference type="ARBA" id="ARBA00022737"/>
    </source>
</evidence>
<dbReference type="Pfam" id="PF00023">
    <property type="entry name" value="Ank"/>
    <property type="match status" value="1"/>
</dbReference>
<gene>
    <name evidence="4" type="primary">NAS6</name>
    <name evidence="4" type="ORF">SEPCBS57363_000379</name>
</gene>
<dbReference type="PROSITE" id="PS50297">
    <property type="entry name" value="ANK_REP_REGION"/>
    <property type="match status" value="1"/>
</dbReference>
<keyword evidence="1" id="KW-0677">Repeat</keyword>
<dbReference type="Proteomes" id="UP001642501">
    <property type="component" value="Unassembled WGS sequence"/>
</dbReference>
<dbReference type="SMART" id="SM00248">
    <property type="entry name" value="ANK"/>
    <property type="match status" value="3"/>
</dbReference>
<dbReference type="InterPro" id="IPR036770">
    <property type="entry name" value="Ankyrin_rpt-contain_sf"/>
</dbReference>
<feature type="repeat" description="ANK" evidence="3">
    <location>
        <begin position="100"/>
        <end position="133"/>
    </location>
</feature>
<dbReference type="PANTHER" id="PTHR24198:SF165">
    <property type="entry name" value="ANKYRIN REPEAT-CONTAINING PROTEIN-RELATED"/>
    <property type="match status" value="1"/>
</dbReference>
<comment type="caution">
    <text evidence="4">The sequence shown here is derived from an EMBL/GenBank/DDBJ whole genome shotgun (WGS) entry which is preliminary data.</text>
</comment>
<evidence type="ECO:0000256" key="2">
    <source>
        <dbReference type="ARBA" id="ARBA00023043"/>
    </source>
</evidence>
<evidence type="ECO:0000256" key="3">
    <source>
        <dbReference type="PROSITE-ProRule" id="PRU00023"/>
    </source>
</evidence>
<organism evidence="4 5">
    <name type="scientific">Sporothrix epigloea</name>
    <dbReference type="NCBI Taxonomy" id="1892477"/>
    <lineage>
        <taxon>Eukaryota</taxon>
        <taxon>Fungi</taxon>
        <taxon>Dikarya</taxon>
        <taxon>Ascomycota</taxon>
        <taxon>Pezizomycotina</taxon>
        <taxon>Sordariomycetes</taxon>
        <taxon>Sordariomycetidae</taxon>
        <taxon>Ophiostomatales</taxon>
        <taxon>Ophiostomataceae</taxon>
        <taxon>Sporothrix</taxon>
    </lineage>
</organism>
<keyword evidence="2 3" id="KW-0040">ANK repeat</keyword>
<reference evidence="4 5" key="1">
    <citation type="submission" date="2024-01" db="EMBL/GenBank/DDBJ databases">
        <authorList>
            <person name="Allen C."/>
            <person name="Tagirdzhanova G."/>
        </authorList>
    </citation>
    <scope>NUCLEOTIDE SEQUENCE [LARGE SCALE GENOMIC DNA]</scope>
    <source>
        <strain evidence="4 5">CBS 573.63</strain>
    </source>
</reference>
<evidence type="ECO:0000313" key="4">
    <source>
        <dbReference type="EMBL" id="CAK7263066.1"/>
    </source>
</evidence>
<dbReference type="PRINTS" id="PR01415">
    <property type="entry name" value="ANKYRIN"/>
</dbReference>
<dbReference type="PROSITE" id="PS50088">
    <property type="entry name" value="ANK_REPEAT"/>
    <property type="match status" value="1"/>
</dbReference>
<dbReference type="EMBL" id="CAWUOM010000003">
    <property type="protein sequence ID" value="CAK7263066.1"/>
    <property type="molecule type" value="Genomic_DNA"/>
</dbReference>
<dbReference type="InterPro" id="IPR002110">
    <property type="entry name" value="Ankyrin_rpt"/>
</dbReference>
<dbReference type="SUPFAM" id="SSF48403">
    <property type="entry name" value="Ankyrin repeat"/>
    <property type="match status" value="1"/>
</dbReference>